<dbReference type="OrthoDB" id="9758724at2"/>
<keyword evidence="1" id="KW-0472">Membrane</keyword>
<evidence type="ECO:0000259" key="2">
    <source>
        <dbReference type="SMART" id="SM00278"/>
    </source>
</evidence>
<dbReference type="GO" id="GO:0003677">
    <property type="term" value="F:DNA binding"/>
    <property type="evidence" value="ECO:0007669"/>
    <property type="project" value="InterPro"/>
</dbReference>
<dbReference type="GO" id="GO:0006281">
    <property type="term" value="P:DNA repair"/>
    <property type="evidence" value="ECO:0007669"/>
    <property type="project" value="InterPro"/>
</dbReference>
<dbReference type="InterPro" id="IPR010994">
    <property type="entry name" value="RuvA_2-like"/>
</dbReference>
<evidence type="ECO:0000313" key="3">
    <source>
        <dbReference type="EMBL" id="TFD23904.1"/>
    </source>
</evidence>
<keyword evidence="1" id="KW-1133">Transmembrane helix</keyword>
<evidence type="ECO:0000313" key="4">
    <source>
        <dbReference type="Proteomes" id="UP000298424"/>
    </source>
</evidence>
<dbReference type="AlphaFoldDB" id="A0A4R8ZAQ5"/>
<feature type="domain" description="Helix-hairpin-helix DNA-binding motif class 1" evidence="2">
    <location>
        <begin position="195"/>
        <end position="214"/>
    </location>
</feature>
<dbReference type="GO" id="GO:0015628">
    <property type="term" value="P:protein secretion by the type II secretion system"/>
    <property type="evidence" value="ECO:0007669"/>
    <property type="project" value="TreeGrafter"/>
</dbReference>
<feature type="transmembrane region" description="Helical" evidence="1">
    <location>
        <begin position="25"/>
        <end position="48"/>
    </location>
</feature>
<dbReference type="PANTHER" id="PTHR21180:SF32">
    <property type="entry name" value="ENDONUCLEASE_EXONUCLEASE_PHOSPHATASE FAMILY DOMAIN-CONTAINING PROTEIN 1"/>
    <property type="match status" value="1"/>
</dbReference>
<dbReference type="RefSeq" id="WP_134573441.1">
    <property type="nucleotide sequence ID" value="NZ_SOGT01000015.1"/>
</dbReference>
<dbReference type="Pfam" id="PF10531">
    <property type="entry name" value="SLBB"/>
    <property type="match status" value="1"/>
</dbReference>
<name>A0A4R8ZAQ5_9MICO</name>
<dbReference type="SMART" id="SM00278">
    <property type="entry name" value="HhH1"/>
    <property type="match status" value="2"/>
</dbReference>
<dbReference type="InterPro" id="IPR051675">
    <property type="entry name" value="Endo/Exo/Phosphatase_dom_1"/>
</dbReference>
<dbReference type="Proteomes" id="UP000298424">
    <property type="component" value="Unassembled WGS sequence"/>
</dbReference>
<proteinExistence type="predicted"/>
<dbReference type="PANTHER" id="PTHR21180">
    <property type="entry name" value="ENDONUCLEASE/EXONUCLEASE/PHOSPHATASE FAMILY DOMAIN-CONTAINING PROTEIN 1"/>
    <property type="match status" value="1"/>
</dbReference>
<keyword evidence="4" id="KW-1185">Reference proteome</keyword>
<protein>
    <recommendedName>
        <fullName evidence="2">Helix-hairpin-helix DNA-binding motif class 1 domain-containing protein</fullName>
    </recommendedName>
</protein>
<evidence type="ECO:0000256" key="1">
    <source>
        <dbReference type="SAM" id="Phobius"/>
    </source>
</evidence>
<dbReference type="InterPro" id="IPR004509">
    <property type="entry name" value="Competence_ComEA_HhH"/>
</dbReference>
<dbReference type="InterPro" id="IPR003583">
    <property type="entry name" value="Hlx-hairpin-Hlx_DNA-bd_motif"/>
</dbReference>
<dbReference type="NCBIfam" id="TIGR00426">
    <property type="entry name" value="competence protein ComEA helix-hairpin-helix repeat region"/>
    <property type="match status" value="1"/>
</dbReference>
<dbReference type="Gene3D" id="3.10.560.10">
    <property type="entry name" value="Outer membrane lipoprotein wza domain like"/>
    <property type="match status" value="1"/>
</dbReference>
<feature type="domain" description="Helix-hairpin-helix DNA-binding motif class 1" evidence="2">
    <location>
        <begin position="225"/>
        <end position="244"/>
    </location>
</feature>
<dbReference type="EMBL" id="SOGT01000015">
    <property type="protein sequence ID" value="TFD23904.1"/>
    <property type="molecule type" value="Genomic_DNA"/>
</dbReference>
<accession>A0A4R8ZAQ5</accession>
<gene>
    <name evidence="3" type="ORF">E3T27_14005</name>
</gene>
<organism evidence="3 4">
    <name type="scientific">Cryobacterium lyxosi</name>
    <dbReference type="NCBI Taxonomy" id="1259228"/>
    <lineage>
        <taxon>Bacteria</taxon>
        <taxon>Bacillati</taxon>
        <taxon>Actinomycetota</taxon>
        <taxon>Actinomycetes</taxon>
        <taxon>Micrococcales</taxon>
        <taxon>Microbacteriaceae</taxon>
        <taxon>Cryobacterium</taxon>
    </lineage>
</organism>
<keyword evidence="1" id="KW-0812">Transmembrane</keyword>
<dbReference type="GO" id="GO:0015627">
    <property type="term" value="C:type II protein secretion system complex"/>
    <property type="evidence" value="ECO:0007669"/>
    <property type="project" value="TreeGrafter"/>
</dbReference>
<dbReference type="Gene3D" id="1.10.150.320">
    <property type="entry name" value="Photosystem II 12 kDa extrinsic protein"/>
    <property type="match status" value="1"/>
</dbReference>
<dbReference type="SUPFAM" id="SSF47781">
    <property type="entry name" value="RuvA domain 2-like"/>
    <property type="match status" value="1"/>
</dbReference>
<reference evidence="3 4" key="1">
    <citation type="submission" date="2019-03" db="EMBL/GenBank/DDBJ databases">
        <title>Genomics of glacier-inhabiting Cryobacterium strains.</title>
        <authorList>
            <person name="Liu Q."/>
            <person name="Xin Y.-H."/>
        </authorList>
    </citation>
    <scope>NUCLEOTIDE SEQUENCE [LARGE SCALE GENOMIC DNA]</scope>
    <source>
        <strain evidence="3 4">TMT1-1</strain>
    </source>
</reference>
<dbReference type="Pfam" id="PF12836">
    <property type="entry name" value="HHH_3"/>
    <property type="match status" value="1"/>
</dbReference>
<sequence>MQPDRSPLDLDRLAPASRGRPRLRVGVGAAVVLLLLALVVAVIVSAVGQQAGQRTVGSEASIASGSSATSEPFDARAGAGAAPGQAIAAAADVTIFVHVLGAIARPGLFQLSDGDRVMDAIAAAGGLTAEADPAGVNLARLLSDGEQFYVPRQGEVPPDLPAAVGGTGVGGTGVGSTGGANAKAPKVNLNTATVADLDSLPRIGPTMAQRILDYRTKNGRFTSIDGLRDVAGIGDKTFEALKDFITV</sequence>
<comment type="caution">
    <text evidence="3">The sequence shown here is derived from an EMBL/GenBank/DDBJ whole genome shotgun (WGS) entry which is preliminary data.</text>
</comment>
<dbReference type="InterPro" id="IPR019554">
    <property type="entry name" value="Soluble_ligand-bd"/>
</dbReference>